<dbReference type="Pfam" id="PF00589">
    <property type="entry name" value="Phage_integrase"/>
    <property type="match status" value="1"/>
</dbReference>
<evidence type="ECO:0000256" key="7">
    <source>
        <dbReference type="ARBA" id="ARBA00023172"/>
    </source>
</evidence>
<protein>
    <recommendedName>
        <fullName evidence="2">Integrase</fullName>
    </recommendedName>
</protein>
<dbReference type="PANTHER" id="PTHR30349:SF64">
    <property type="entry name" value="PROPHAGE INTEGRASE INTD-RELATED"/>
    <property type="match status" value="1"/>
</dbReference>
<dbReference type="GO" id="GO:0044826">
    <property type="term" value="P:viral genome integration into host DNA"/>
    <property type="evidence" value="ECO:0007669"/>
    <property type="project" value="UniProtKB-KW"/>
</dbReference>
<keyword evidence="5" id="KW-0229">DNA integration</keyword>
<evidence type="ECO:0000256" key="4">
    <source>
        <dbReference type="ARBA" id="ARBA00022801"/>
    </source>
</evidence>
<name>A0A222ZES9_9CAUD</name>
<dbReference type="InterPro" id="IPR002104">
    <property type="entry name" value="Integrase_catalytic"/>
</dbReference>
<dbReference type="GO" id="GO:0075713">
    <property type="term" value="P:establishment of integrated proviral latency"/>
    <property type="evidence" value="ECO:0007669"/>
    <property type="project" value="UniProtKB-KW"/>
</dbReference>
<evidence type="ECO:0000256" key="6">
    <source>
        <dbReference type="ARBA" id="ARBA00023125"/>
    </source>
</evidence>
<dbReference type="PANTHER" id="PTHR30349">
    <property type="entry name" value="PHAGE INTEGRASE-RELATED"/>
    <property type="match status" value="1"/>
</dbReference>
<dbReference type="GO" id="GO:0016787">
    <property type="term" value="F:hydrolase activity"/>
    <property type="evidence" value="ECO:0007669"/>
    <property type="project" value="UniProtKB-KW"/>
</dbReference>
<dbReference type="OrthoDB" id="7584at10239"/>
<dbReference type="InterPro" id="IPR050090">
    <property type="entry name" value="Tyrosine_recombinase_XerCD"/>
</dbReference>
<keyword evidence="4" id="KW-0378">Hydrolase</keyword>
<sequence length="403" mass="43730">MGRPPLPIGTWGAVRVEPIADGFRARARFRDYDGKTRDVERTAKTKGAARSSLTAALTERTAPAGDEITASSRLQLVAEVWTAEKWPELAENSRRRYRDALEDHILPALGALTIAECSVTRLDRFLKATSAGTGPASAKVCRSVLSGVMGLAVRHGAAATNPVRDVAGITATPKEIRALTLDEIQAARAAVRSWQFGEPLREGAPRRGRPPTQDLLDILDVLLATGVRIGELLAIRWADVELEAGAVTITGTIVATDEKPARLIRQEHPKSSTSRRRLALPPFAVDALMRRRLAVTVANVHDVVFPSTNGTLRDPGSVRKQLTKVLAPAGLGWVTPHIFRKTVATVLDSAEDLRTAADQLGHAGTEVTRRHYVEKTHQGPDVRDTLQDVFAPRRGKAVQISRT</sequence>
<dbReference type="InterPro" id="IPR013762">
    <property type="entry name" value="Integrase-like_cat_sf"/>
</dbReference>
<feature type="domain" description="Tyr recombinase" evidence="9">
    <location>
        <begin position="174"/>
        <end position="391"/>
    </location>
</feature>
<keyword evidence="6" id="KW-0238">DNA-binding</keyword>
<dbReference type="GeneID" id="40086350"/>
<dbReference type="GO" id="GO:0016740">
    <property type="term" value="F:transferase activity"/>
    <property type="evidence" value="ECO:0007669"/>
    <property type="project" value="UniProtKB-KW"/>
</dbReference>
<evidence type="ECO:0000256" key="8">
    <source>
        <dbReference type="ARBA" id="ARBA00023195"/>
    </source>
</evidence>
<evidence type="ECO:0000259" key="9">
    <source>
        <dbReference type="PROSITE" id="PS51898"/>
    </source>
</evidence>
<dbReference type="EMBL" id="MF140397">
    <property type="protein sequence ID" value="ASR83204.1"/>
    <property type="molecule type" value="Genomic_DNA"/>
</dbReference>
<dbReference type="RefSeq" id="YP_009610254.1">
    <property type="nucleotide sequence ID" value="NC_042002.1"/>
</dbReference>
<evidence type="ECO:0000256" key="1">
    <source>
        <dbReference type="ARBA" id="ARBA00008857"/>
    </source>
</evidence>
<dbReference type="InterPro" id="IPR010998">
    <property type="entry name" value="Integrase_recombinase_N"/>
</dbReference>
<comment type="similarity">
    <text evidence="1">Belongs to the 'phage' integrase family.</text>
</comment>
<dbReference type="SUPFAM" id="SSF56349">
    <property type="entry name" value="DNA breaking-rejoining enzymes"/>
    <property type="match status" value="1"/>
</dbReference>
<dbReference type="Gene3D" id="1.10.443.10">
    <property type="entry name" value="Intergrase catalytic core"/>
    <property type="match status" value="1"/>
</dbReference>
<dbReference type="GO" id="GO:0003677">
    <property type="term" value="F:DNA binding"/>
    <property type="evidence" value="ECO:0007669"/>
    <property type="project" value="UniProtKB-KW"/>
</dbReference>
<dbReference type="Gene3D" id="1.10.150.130">
    <property type="match status" value="1"/>
</dbReference>
<dbReference type="PROSITE" id="PS51898">
    <property type="entry name" value="TYR_RECOMBINASE"/>
    <property type="match status" value="1"/>
</dbReference>
<dbReference type="InterPro" id="IPR053876">
    <property type="entry name" value="Phage_int_M"/>
</dbReference>
<evidence type="ECO:0000313" key="10">
    <source>
        <dbReference type="EMBL" id="ASR83204.1"/>
    </source>
</evidence>
<reference evidence="10 11" key="1">
    <citation type="submission" date="2017-05" db="EMBL/GenBank/DDBJ databases">
        <authorList>
            <person name="Abboud M."/>
            <person name="Acosta Y."/>
            <person name="Adams S."/>
            <person name="Aguirre J."/>
            <person name="Ahmadi O."/>
            <person name="Arena A."/>
            <person name="Bacatan J."/>
            <person name="Barua M."/>
            <person name="Basualdo M."/>
            <person name="Bidas A."/>
            <person name="Charles M."/>
            <person name="Crespo D."/>
            <person name="Dahduli S."/>
            <person name="Darwiche R."/>
            <person name="De V.F."/>
            <person name="Demetrio M."/>
            <person name="Doyles K."/>
            <person name="Elias T."/>
            <person name="Feghali T."/>
            <person name="Fleetwood D."/>
            <person name="Grant K."/>
            <person name="Grinberg M."/>
            <person name="Haddabeh W."/>
            <person name="Hamwi G."/>
            <person name="Hanf T."/>
            <person name="Hussain A."/>
            <person name="Jennis A."/>
            <person name="Kang K."/>
            <person name="Khalique A."/>
            <person name="Majkut N."/>
            <person name="Minto B."/>
            <person name="Monsen-Collar K."/>
            <person name="Mubarka N."/>
            <person name="Nasser G."/>
            <person name="Navarro C."/>
            <person name="Oleksy A."/>
            <person name="Patel N."/>
            <person name="Rana M."/>
            <person name="Sanchez D."/>
            <person name="Santrich A."/>
            <person name="Sarpong L."/>
            <person name="Sato-Balagot R."/>
            <person name="Singh R."/>
            <person name="Tiozon A."/>
            <person name="Tolentino-Uri K."/>
            <person name="Toyosi O."/>
            <person name="Vasquez K."/>
            <person name="Wright D."/>
            <person name="Zangeneh M."/>
            <person name="Stoner T.H."/>
            <person name="Garlena R.A."/>
            <person name="Russell D.A."/>
            <person name="Pope W.H."/>
            <person name="Jacobs-Sera D."/>
            <person name="Hatfull G.F."/>
        </authorList>
    </citation>
    <scope>NUCLEOTIDE SEQUENCE [LARGE SCALE GENOMIC DNA]</scope>
</reference>
<keyword evidence="3" id="KW-0808">Transferase</keyword>
<dbReference type="GO" id="GO:0015074">
    <property type="term" value="P:DNA integration"/>
    <property type="evidence" value="ECO:0007669"/>
    <property type="project" value="UniProtKB-KW"/>
</dbReference>
<dbReference type="GO" id="GO:0006310">
    <property type="term" value="P:DNA recombination"/>
    <property type="evidence" value="ECO:0007669"/>
    <property type="project" value="UniProtKB-KW"/>
</dbReference>
<evidence type="ECO:0000256" key="5">
    <source>
        <dbReference type="ARBA" id="ARBA00022908"/>
    </source>
</evidence>
<keyword evidence="8" id="KW-1160">Virus entry into host cell</keyword>
<gene>
    <name evidence="10" type="primary">34</name>
    <name evidence="10" type="ORF">SEA_ABIDATRO_34</name>
</gene>
<keyword evidence="7" id="KW-0233">DNA recombination</keyword>
<dbReference type="InterPro" id="IPR011010">
    <property type="entry name" value="DNA_brk_join_enz"/>
</dbReference>
<dbReference type="KEGG" id="vg:40086350"/>
<keyword evidence="11" id="KW-1185">Reference proteome</keyword>
<keyword evidence="8" id="KW-1179">Viral genome integration</keyword>
<evidence type="ECO:0000256" key="3">
    <source>
        <dbReference type="ARBA" id="ARBA00022679"/>
    </source>
</evidence>
<accession>A0A222ZES9</accession>
<proteinExistence type="inferred from homology"/>
<evidence type="ECO:0000256" key="2">
    <source>
        <dbReference type="ARBA" id="ARBA00016082"/>
    </source>
</evidence>
<organism evidence="10 11">
    <name type="scientific">Arthrobacter phage Abidatro</name>
    <dbReference type="NCBI Taxonomy" id="2015853"/>
    <lineage>
        <taxon>Viruses</taxon>
        <taxon>Duplodnaviria</taxon>
        <taxon>Heunggongvirae</taxon>
        <taxon>Uroviricota</taxon>
        <taxon>Caudoviricetes</taxon>
        <taxon>Galaxyvirus</taxon>
        <taxon>Galaxyvirus abidatro</taxon>
    </lineage>
</organism>
<dbReference type="Proteomes" id="UP000223767">
    <property type="component" value="Segment"/>
</dbReference>
<dbReference type="CDD" id="cd01189">
    <property type="entry name" value="INT_ICEBs1_C_like"/>
    <property type="match status" value="1"/>
</dbReference>
<dbReference type="Pfam" id="PF22022">
    <property type="entry name" value="Phage_int_M"/>
    <property type="match status" value="1"/>
</dbReference>
<evidence type="ECO:0000313" key="11">
    <source>
        <dbReference type="Proteomes" id="UP000223767"/>
    </source>
</evidence>